<sequence>MSTQDQKNSKAWRQNTFVRRKDSQALNLPNFRPGAAESVENGASVITNVFVVQWKEATVECVKCLAQYGEVLLFSTHRSYAWMIQGTLPVNCWPCGDCGHLRIDNRSKLNIYPLRPMSFVKISRILGEEGSSCDKHGPLDVPFGAMNSKEG</sequence>
<organism evidence="1">
    <name type="scientific">Albugo laibachii Nc14</name>
    <dbReference type="NCBI Taxonomy" id="890382"/>
    <lineage>
        <taxon>Eukaryota</taxon>
        <taxon>Sar</taxon>
        <taxon>Stramenopiles</taxon>
        <taxon>Oomycota</taxon>
        <taxon>Peronosporomycetes</taxon>
        <taxon>Albuginales</taxon>
        <taxon>Albuginaceae</taxon>
        <taxon>Albugo</taxon>
    </lineage>
</organism>
<reference evidence="1" key="2">
    <citation type="submission" date="2011-02" db="EMBL/GenBank/DDBJ databases">
        <authorList>
            <person name="MacLean D."/>
        </authorList>
    </citation>
    <scope>NUCLEOTIDE SEQUENCE</scope>
</reference>
<proteinExistence type="predicted"/>
<dbReference type="EMBL" id="FR824121">
    <property type="protein sequence ID" value="CCA19670.1"/>
    <property type="molecule type" value="Genomic_DNA"/>
</dbReference>
<dbReference type="HOGENOM" id="CLU_1734850_0_0_1"/>
<accession>F0WEN8</accession>
<protein>
    <submittedName>
        <fullName evidence="1">AlNc14C76G5088 protein</fullName>
    </submittedName>
</protein>
<dbReference type="AlphaFoldDB" id="F0WEN8"/>
<gene>
    <name evidence="1" type="primary">AlNc14C76G5088</name>
    <name evidence="1" type="ORF">ALNC14_058130</name>
</gene>
<name>F0WEN8_9STRA</name>
<evidence type="ECO:0000313" key="1">
    <source>
        <dbReference type="EMBL" id="CCA19670.1"/>
    </source>
</evidence>
<reference evidence="1" key="1">
    <citation type="journal article" date="2011" name="PLoS Biol.">
        <title>Gene gain and loss during evolution of obligate parasitism in the white rust pathogen of Arabidopsis thaliana.</title>
        <authorList>
            <person name="Kemen E."/>
            <person name="Gardiner A."/>
            <person name="Schultz-Larsen T."/>
            <person name="Kemen A.C."/>
            <person name="Balmuth A.L."/>
            <person name="Robert-Seilaniantz A."/>
            <person name="Bailey K."/>
            <person name="Holub E."/>
            <person name="Studholme D.J."/>
            <person name="Maclean D."/>
            <person name="Jones J.D."/>
        </authorList>
    </citation>
    <scope>NUCLEOTIDE SEQUENCE</scope>
</reference>